<evidence type="ECO:0000313" key="2">
    <source>
        <dbReference type="Proteomes" id="UP001172102"/>
    </source>
</evidence>
<sequence>MQFTRAIKLARRRIVRWRTAPSYLFKRGPRSIQLAQPLSPAPPSNTFLGLPLAIRQRIYAHFVSSLSTTATLLAIQSDSIPSLARAAAALLATCRQTYHELHSLLASQHLFTVQVHLQHCKTHQHYRPSRFPKRDVAHEFKYHSYTQDLDRDGSPIIHGDSDINTPSIHDTRTTECTPCGHISSIQRLLLPCCLCTDTTYPSGPAGIPIHGLYQGEWLDFRGLHLNPSEIFMQLCTCEFAPLPRHIAATGRSPNYHKIGELGSYLARLAKWMLSLRRIVVYYCRGFEAEKKRMSLRHMEEAARRLGVGGFFASVVGELSGRMPRDERQEVNYPAEITERVTLIGMCDPLSRAEVSGRLVHWLTEEQRSVDGMGMEGERPRAGYYGRVREGESDNGDDVRLEFYDSHPVSGKACVFDSKNKTGPLSY</sequence>
<comment type="caution">
    <text evidence="1">The sequence shown here is derived from an EMBL/GenBank/DDBJ whole genome shotgun (WGS) entry which is preliminary data.</text>
</comment>
<keyword evidence="2" id="KW-1185">Reference proteome</keyword>
<name>A0AA40E164_9PEZI</name>
<evidence type="ECO:0000313" key="1">
    <source>
        <dbReference type="EMBL" id="KAK0721132.1"/>
    </source>
</evidence>
<dbReference type="AlphaFoldDB" id="A0AA40E164"/>
<dbReference type="Proteomes" id="UP001172102">
    <property type="component" value="Unassembled WGS sequence"/>
</dbReference>
<proteinExistence type="predicted"/>
<protein>
    <submittedName>
        <fullName evidence="1">Uncharacterized protein</fullName>
    </submittedName>
</protein>
<dbReference type="EMBL" id="JAUKUA010000003">
    <property type="protein sequence ID" value="KAK0721132.1"/>
    <property type="molecule type" value="Genomic_DNA"/>
</dbReference>
<reference evidence="1" key="1">
    <citation type="submission" date="2023-06" db="EMBL/GenBank/DDBJ databases">
        <title>Genome-scale phylogeny and comparative genomics of the fungal order Sordariales.</title>
        <authorList>
            <consortium name="Lawrence Berkeley National Laboratory"/>
            <person name="Hensen N."/>
            <person name="Bonometti L."/>
            <person name="Westerberg I."/>
            <person name="Brannstrom I.O."/>
            <person name="Guillou S."/>
            <person name="Cros-Aarteil S."/>
            <person name="Calhoun S."/>
            <person name="Haridas S."/>
            <person name="Kuo A."/>
            <person name="Mondo S."/>
            <person name="Pangilinan J."/>
            <person name="Riley R."/>
            <person name="Labutti K."/>
            <person name="Andreopoulos B."/>
            <person name="Lipzen A."/>
            <person name="Chen C."/>
            <person name="Yanf M."/>
            <person name="Daum C."/>
            <person name="Ng V."/>
            <person name="Clum A."/>
            <person name="Steindorff A."/>
            <person name="Ohm R."/>
            <person name="Martin F."/>
            <person name="Silar P."/>
            <person name="Natvig D."/>
            <person name="Lalanne C."/>
            <person name="Gautier V."/>
            <person name="Ament-Velasquez S.L."/>
            <person name="Kruys A."/>
            <person name="Hutchinson M.I."/>
            <person name="Powell A.J."/>
            <person name="Barry K."/>
            <person name="Miller A.N."/>
            <person name="Grigoriev I.V."/>
            <person name="Debuchy R."/>
            <person name="Gladieux P."/>
            <person name="Thoren M.H."/>
            <person name="Johannesson H."/>
        </authorList>
    </citation>
    <scope>NUCLEOTIDE SEQUENCE</scope>
    <source>
        <strain evidence="1">SMH4607-1</strain>
    </source>
</reference>
<organism evidence="1 2">
    <name type="scientific">Lasiosphaeris hirsuta</name>
    <dbReference type="NCBI Taxonomy" id="260670"/>
    <lineage>
        <taxon>Eukaryota</taxon>
        <taxon>Fungi</taxon>
        <taxon>Dikarya</taxon>
        <taxon>Ascomycota</taxon>
        <taxon>Pezizomycotina</taxon>
        <taxon>Sordariomycetes</taxon>
        <taxon>Sordariomycetidae</taxon>
        <taxon>Sordariales</taxon>
        <taxon>Lasiosphaeriaceae</taxon>
        <taxon>Lasiosphaeris</taxon>
    </lineage>
</organism>
<accession>A0AA40E164</accession>
<gene>
    <name evidence="1" type="ORF">B0H67DRAFT_682897</name>
</gene>